<dbReference type="AlphaFoldDB" id="A0A5B6X783"/>
<sequence>MQLLSKEPLTKPVMTETMRHVLELAVGTCICRVGLVDFFENVKHVCKLVVSFVERLNSVAFSFVMQGKFS</sequence>
<protein>
    <submittedName>
        <fullName evidence="1">Uncharacterized protein</fullName>
    </submittedName>
</protein>
<name>A0A5B6X783_9ROSI</name>
<keyword evidence="2" id="KW-1185">Reference proteome</keyword>
<proteinExistence type="predicted"/>
<evidence type="ECO:0000313" key="1">
    <source>
        <dbReference type="EMBL" id="KAA3488777.1"/>
    </source>
</evidence>
<dbReference type="Proteomes" id="UP000325315">
    <property type="component" value="Unassembled WGS sequence"/>
</dbReference>
<reference evidence="2" key="1">
    <citation type="journal article" date="2019" name="Plant Biotechnol. J.">
        <title>Genome sequencing of the Australian wild diploid species Gossypium australe highlights disease resistance and delayed gland morphogenesis.</title>
        <authorList>
            <person name="Cai Y."/>
            <person name="Cai X."/>
            <person name="Wang Q."/>
            <person name="Wang P."/>
            <person name="Zhang Y."/>
            <person name="Cai C."/>
            <person name="Xu Y."/>
            <person name="Wang K."/>
            <person name="Zhou Z."/>
            <person name="Wang C."/>
            <person name="Geng S."/>
            <person name="Li B."/>
            <person name="Dong Q."/>
            <person name="Hou Y."/>
            <person name="Wang H."/>
            <person name="Ai P."/>
            <person name="Liu Z."/>
            <person name="Yi F."/>
            <person name="Sun M."/>
            <person name="An G."/>
            <person name="Cheng J."/>
            <person name="Zhang Y."/>
            <person name="Shi Q."/>
            <person name="Xie Y."/>
            <person name="Shi X."/>
            <person name="Chang Y."/>
            <person name="Huang F."/>
            <person name="Chen Y."/>
            <person name="Hong S."/>
            <person name="Mi L."/>
            <person name="Sun Q."/>
            <person name="Zhang L."/>
            <person name="Zhou B."/>
            <person name="Peng R."/>
            <person name="Zhang X."/>
            <person name="Liu F."/>
        </authorList>
    </citation>
    <scope>NUCLEOTIDE SEQUENCE [LARGE SCALE GENOMIC DNA]</scope>
    <source>
        <strain evidence="2">cv. PA1801</strain>
    </source>
</reference>
<accession>A0A5B6X783</accession>
<dbReference type="EMBL" id="SMMG02000001">
    <property type="protein sequence ID" value="KAA3488777.1"/>
    <property type="molecule type" value="Genomic_DNA"/>
</dbReference>
<comment type="caution">
    <text evidence="1">The sequence shown here is derived from an EMBL/GenBank/DDBJ whole genome shotgun (WGS) entry which is preliminary data.</text>
</comment>
<gene>
    <name evidence="1" type="ORF">EPI10_032487</name>
</gene>
<organism evidence="1 2">
    <name type="scientific">Gossypium australe</name>
    <dbReference type="NCBI Taxonomy" id="47621"/>
    <lineage>
        <taxon>Eukaryota</taxon>
        <taxon>Viridiplantae</taxon>
        <taxon>Streptophyta</taxon>
        <taxon>Embryophyta</taxon>
        <taxon>Tracheophyta</taxon>
        <taxon>Spermatophyta</taxon>
        <taxon>Magnoliopsida</taxon>
        <taxon>eudicotyledons</taxon>
        <taxon>Gunneridae</taxon>
        <taxon>Pentapetalae</taxon>
        <taxon>rosids</taxon>
        <taxon>malvids</taxon>
        <taxon>Malvales</taxon>
        <taxon>Malvaceae</taxon>
        <taxon>Malvoideae</taxon>
        <taxon>Gossypium</taxon>
    </lineage>
</organism>
<evidence type="ECO:0000313" key="2">
    <source>
        <dbReference type="Proteomes" id="UP000325315"/>
    </source>
</evidence>